<evidence type="ECO:0000313" key="4">
    <source>
        <dbReference type="Proteomes" id="UP001500503"/>
    </source>
</evidence>
<organism evidence="3 4">
    <name type="scientific">Actinoallomurus oryzae</name>
    <dbReference type="NCBI Taxonomy" id="502180"/>
    <lineage>
        <taxon>Bacteria</taxon>
        <taxon>Bacillati</taxon>
        <taxon>Actinomycetota</taxon>
        <taxon>Actinomycetes</taxon>
        <taxon>Streptosporangiales</taxon>
        <taxon>Thermomonosporaceae</taxon>
        <taxon>Actinoallomurus</taxon>
    </lineage>
</organism>
<dbReference type="Pfam" id="PF21962">
    <property type="entry name" value="DUF6924"/>
    <property type="match status" value="1"/>
</dbReference>
<comment type="caution">
    <text evidence="3">The sequence shown here is derived from an EMBL/GenBank/DDBJ whole genome shotgun (WGS) entry which is preliminary data.</text>
</comment>
<feature type="domain" description="DUF6924" evidence="2">
    <location>
        <begin position="12"/>
        <end position="129"/>
    </location>
</feature>
<dbReference type="EMBL" id="BAABHF010000022">
    <property type="protein sequence ID" value="GAA4497256.1"/>
    <property type="molecule type" value="Genomic_DNA"/>
</dbReference>
<keyword evidence="4" id="KW-1185">Reference proteome</keyword>
<accession>A0ABP8Q705</accession>
<dbReference type="Proteomes" id="UP001500503">
    <property type="component" value="Unassembled WGS sequence"/>
</dbReference>
<sequence length="196" mass="21409">MTVAPLRETEYSPFLRTDFTDEEAWQALLDEVGDDWVTVMEDPGHQGLSVEELLALVPDGSRYPVLVVADDVTFSSAERPLLLIDVNEEPGRTFRAVPDAFQSAIGNLSIANLGFDDYLRSLDDSGVYRISDRQRQALAALQSASRPNTEMPQARVLGPGASRARLGRPTRQAQPAQPARPARAAQPKKPSAPPES</sequence>
<name>A0ABP8Q705_9ACTN</name>
<feature type="region of interest" description="Disordered" evidence="1">
    <location>
        <begin position="141"/>
        <end position="196"/>
    </location>
</feature>
<evidence type="ECO:0000259" key="2">
    <source>
        <dbReference type="Pfam" id="PF21962"/>
    </source>
</evidence>
<dbReference type="InterPro" id="IPR053832">
    <property type="entry name" value="DUF6924"/>
</dbReference>
<protein>
    <recommendedName>
        <fullName evidence="2">DUF6924 domain-containing protein</fullName>
    </recommendedName>
</protein>
<evidence type="ECO:0000256" key="1">
    <source>
        <dbReference type="SAM" id="MobiDB-lite"/>
    </source>
</evidence>
<proteinExistence type="predicted"/>
<evidence type="ECO:0000313" key="3">
    <source>
        <dbReference type="EMBL" id="GAA4497256.1"/>
    </source>
</evidence>
<feature type="compositionally biased region" description="Low complexity" evidence="1">
    <location>
        <begin position="169"/>
        <end position="189"/>
    </location>
</feature>
<reference evidence="4" key="1">
    <citation type="journal article" date="2019" name="Int. J. Syst. Evol. Microbiol.">
        <title>The Global Catalogue of Microorganisms (GCM) 10K type strain sequencing project: providing services to taxonomists for standard genome sequencing and annotation.</title>
        <authorList>
            <consortium name="The Broad Institute Genomics Platform"/>
            <consortium name="The Broad Institute Genome Sequencing Center for Infectious Disease"/>
            <person name="Wu L."/>
            <person name="Ma J."/>
        </authorList>
    </citation>
    <scope>NUCLEOTIDE SEQUENCE [LARGE SCALE GENOMIC DNA]</scope>
    <source>
        <strain evidence="4">JCM 17933</strain>
    </source>
</reference>
<dbReference type="RefSeq" id="WP_345465850.1">
    <property type="nucleotide sequence ID" value="NZ_BAABHF010000022.1"/>
</dbReference>
<gene>
    <name evidence="3" type="ORF">GCM10023191_040450</name>
</gene>